<evidence type="ECO:0000313" key="10">
    <source>
        <dbReference type="EMBL" id="BES90704.1"/>
    </source>
</evidence>
<dbReference type="SUPFAM" id="SSF51905">
    <property type="entry name" value="FAD/NAD(P)-binding domain"/>
    <property type="match status" value="1"/>
</dbReference>
<keyword evidence="3" id="KW-0285">Flavoprotein</keyword>
<keyword evidence="11" id="KW-1185">Reference proteome</keyword>
<evidence type="ECO:0000256" key="7">
    <source>
        <dbReference type="ARBA" id="ARBA00023180"/>
    </source>
</evidence>
<sequence>MAGGYSILAAALIWFAIEPSSSMKVGIIGGGISGTSSAYFLRKAFGDELQIDLFEGNGIGGRLSTINVDGCVYETGGSVIHQKNQYASKLAAALGIKQISSQEDFDLLGIYNASDFLFIGSGNSWWNALKLMWRYGLDLIRLDRYTTDLLTKFESIYETQEKRKCFSNLDDLMYHIHPSFLEHMRVSTKAGFERAGFSDKIIDELIEATLRCNYGQTTSVHQFVGSVSVAGGGSELFALEGGNKLLPEKMLEFSRANLIEEFVETVAVKDQQFIVKTNSVANTYDAVIVSTPLTADPGRPNRIKFENFPVEISVPGKYWTTICTIVKGIINPTFFGLKSQQDLPTIIINVAPEPLFNSIGKLRPVQKCKESEVWKIFSLEALDGSVIDQIFSEVSFVETIDWLAYPTYKSSSTNVNFTLYNRLFYSNAMEWSASAIETSLIGARNVALLAEQSLRTGGDLPSDEPSSIVNDEL</sequence>
<reference evidence="10 11" key="1">
    <citation type="submission" date="2023-09" db="EMBL/GenBank/DDBJ databases">
        <title>Nesidiocoris tenuis whole genome shotgun sequence.</title>
        <authorList>
            <person name="Shibata T."/>
            <person name="Shimoda M."/>
            <person name="Kobayashi T."/>
            <person name="Uehara T."/>
        </authorList>
    </citation>
    <scope>NUCLEOTIDE SEQUENCE [LARGE SCALE GENOMIC DNA]</scope>
    <source>
        <strain evidence="10 11">Japan</strain>
    </source>
</reference>
<keyword evidence="10" id="KW-0456">Lyase</keyword>
<keyword evidence="6" id="KW-0560">Oxidoreductase</keyword>
<evidence type="ECO:0000256" key="5">
    <source>
        <dbReference type="ARBA" id="ARBA00022827"/>
    </source>
</evidence>
<evidence type="ECO:0000256" key="2">
    <source>
        <dbReference type="ARBA" id="ARBA00009967"/>
    </source>
</evidence>
<dbReference type="Proteomes" id="UP001307889">
    <property type="component" value="Chromosome 2"/>
</dbReference>
<evidence type="ECO:0000259" key="9">
    <source>
        <dbReference type="Pfam" id="PF07156"/>
    </source>
</evidence>
<evidence type="ECO:0000313" key="11">
    <source>
        <dbReference type="Proteomes" id="UP001307889"/>
    </source>
</evidence>
<feature type="chain" id="PRO_5045985125" evidence="8">
    <location>
        <begin position="23"/>
        <end position="473"/>
    </location>
</feature>
<comment type="cofactor">
    <cofactor evidence="1">
        <name>FAD</name>
        <dbReference type="ChEBI" id="CHEBI:57692"/>
    </cofactor>
</comment>
<dbReference type="InterPro" id="IPR017046">
    <property type="entry name" value="Prenylcysteine_Oxase1"/>
</dbReference>
<feature type="signal peptide" evidence="8">
    <location>
        <begin position="1"/>
        <end position="22"/>
    </location>
</feature>
<evidence type="ECO:0000256" key="4">
    <source>
        <dbReference type="ARBA" id="ARBA00022729"/>
    </source>
</evidence>
<dbReference type="Pfam" id="PF07156">
    <property type="entry name" value="Prenylcys_lyase"/>
    <property type="match status" value="1"/>
</dbReference>
<dbReference type="Pfam" id="PF13450">
    <property type="entry name" value="NAD_binding_8"/>
    <property type="match status" value="1"/>
</dbReference>
<feature type="domain" description="Prenylcysteine lyase" evidence="9">
    <location>
        <begin position="121"/>
        <end position="455"/>
    </location>
</feature>
<name>A0ABN7AHN3_9HEMI</name>
<keyword evidence="4 8" id="KW-0732">Signal</keyword>
<dbReference type="PANTHER" id="PTHR15944">
    <property type="entry name" value="FARNESYLCYSTEINE LYASE"/>
    <property type="match status" value="1"/>
</dbReference>
<keyword evidence="7" id="KW-0325">Glycoprotein</keyword>
<dbReference type="InterPro" id="IPR010795">
    <property type="entry name" value="Prenylcys_lyase"/>
</dbReference>
<protein>
    <submittedName>
        <fullName evidence="10">Prenylcysteine lyase</fullName>
    </submittedName>
</protein>
<evidence type="ECO:0000256" key="1">
    <source>
        <dbReference type="ARBA" id="ARBA00001974"/>
    </source>
</evidence>
<gene>
    <name evidence="10" type="ORF">NTJ_03512</name>
</gene>
<proteinExistence type="inferred from homology"/>
<dbReference type="GO" id="GO:0016829">
    <property type="term" value="F:lyase activity"/>
    <property type="evidence" value="ECO:0007669"/>
    <property type="project" value="UniProtKB-KW"/>
</dbReference>
<dbReference type="InterPro" id="IPR036188">
    <property type="entry name" value="FAD/NAD-bd_sf"/>
</dbReference>
<organism evidence="10 11">
    <name type="scientific">Nesidiocoris tenuis</name>
    <dbReference type="NCBI Taxonomy" id="355587"/>
    <lineage>
        <taxon>Eukaryota</taxon>
        <taxon>Metazoa</taxon>
        <taxon>Ecdysozoa</taxon>
        <taxon>Arthropoda</taxon>
        <taxon>Hexapoda</taxon>
        <taxon>Insecta</taxon>
        <taxon>Pterygota</taxon>
        <taxon>Neoptera</taxon>
        <taxon>Paraneoptera</taxon>
        <taxon>Hemiptera</taxon>
        <taxon>Heteroptera</taxon>
        <taxon>Panheteroptera</taxon>
        <taxon>Cimicomorpha</taxon>
        <taxon>Miridae</taxon>
        <taxon>Dicyphina</taxon>
        <taxon>Nesidiocoris</taxon>
    </lineage>
</organism>
<evidence type="ECO:0000256" key="8">
    <source>
        <dbReference type="SAM" id="SignalP"/>
    </source>
</evidence>
<comment type="similarity">
    <text evidence="2">Belongs to the prenylcysteine oxidase family.</text>
</comment>
<dbReference type="EMBL" id="AP028910">
    <property type="protein sequence ID" value="BES90704.1"/>
    <property type="molecule type" value="Genomic_DNA"/>
</dbReference>
<accession>A0ABN7AHN3</accession>
<dbReference type="PANTHER" id="PTHR15944:SF0">
    <property type="entry name" value="PRENYLCYSTEINE LYASE DOMAIN-CONTAINING PROTEIN"/>
    <property type="match status" value="1"/>
</dbReference>
<evidence type="ECO:0000256" key="6">
    <source>
        <dbReference type="ARBA" id="ARBA00023002"/>
    </source>
</evidence>
<keyword evidence="5" id="KW-0274">FAD</keyword>
<evidence type="ECO:0000256" key="3">
    <source>
        <dbReference type="ARBA" id="ARBA00022630"/>
    </source>
</evidence>
<dbReference type="Gene3D" id="3.50.50.60">
    <property type="entry name" value="FAD/NAD(P)-binding domain"/>
    <property type="match status" value="1"/>
</dbReference>